<comment type="caution">
    <text evidence="1">The sequence shown here is derived from an EMBL/GenBank/DDBJ whole genome shotgun (WGS) entry which is preliminary data.</text>
</comment>
<gene>
    <name evidence="1" type="ORF">GAO09_16915</name>
</gene>
<accession>A0A6A8ADB5</accession>
<dbReference type="RefSeq" id="WP_153355175.1">
    <property type="nucleotide sequence ID" value="NZ_JAYKOO010000007.1"/>
</dbReference>
<keyword evidence="2" id="KW-1185">Reference proteome</keyword>
<protein>
    <submittedName>
        <fullName evidence="1">Uncharacterized protein</fullName>
    </submittedName>
</protein>
<organism evidence="1 2">
    <name type="scientific">Endobacterium cereale</name>
    <dbReference type="NCBI Taxonomy" id="2663029"/>
    <lineage>
        <taxon>Bacteria</taxon>
        <taxon>Pseudomonadati</taxon>
        <taxon>Pseudomonadota</taxon>
        <taxon>Alphaproteobacteria</taxon>
        <taxon>Hyphomicrobiales</taxon>
        <taxon>Rhizobiaceae</taxon>
        <taxon>Endobacterium</taxon>
    </lineage>
</organism>
<reference evidence="1 2" key="1">
    <citation type="submission" date="2019-11" db="EMBL/GenBank/DDBJ databases">
        <title>Genome analysis of Rhizobacterium cereale a novel genus and species isolated from maize roots in North Spain.</title>
        <authorList>
            <person name="Menendez E."/>
            <person name="Flores-Felix J.D."/>
            <person name="Ramirez-Bahena M.-H."/>
            <person name="Igual J.M."/>
            <person name="Garcia-Fraile P."/>
            <person name="Peix A."/>
            <person name="Velazquez E."/>
        </authorList>
    </citation>
    <scope>NUCLEOTIDE SEQUENCE [LARGE SCALE GENOMIC DNA]</scope>
    <source>
        <strain evidence="1 2">RZME27</strain>
    </source>
</reference>
<sequence>MHFHHVFEIETALFQGTASRPGGINEMIGGDEMAAWLQAALVEKGLNCGEPYAEDHGWDFEIRHEGGRYLVVCSCDFETESEATQRHAVQVAHLKGNAIEPNPVLNLVRSVLESEPAMTITADEAKRRR</sequence>
<evidence type="ECO:0000313" key="2">
    <source>
        <dbReference type="Proteomes" id="UP000435138"/>
    </source>
</evidence>
<name>A0A6A8ADB5_9HYPH</name>
<dbReference type="Proteomes" id="UP000435138">
    <property type="component" value="Unassembled WGS sequence"/>
</dbReference>
<evidence type="ECO:0000313" key="1">
    <source>
        <dbReference type="EMBL" id="MQY47720.1"/>
    </source>
</evidence>
<proteinExistence type="predicted"/>
<dbReference type="AlphaFoldDB" id="A0A6A8ADB5"/>
<dbReference type="EMBL" id="WIXI01000045">
    <property type="protein sequence ID" value="MQY47720.1"/>
    <property type="molecule type" value="Genomic_DNA"/>
</dbReference>